<protein>
    <submittedName>
        <fullName evidence="2">Thiol-disulfide oxidoreductase</fullName>
    </submittedName>
</protein>
<dbReference type="AlphaFoldDB" id="A0A017T9E8"/>
<dbReference type="InterPro" id="IPR036249">
    <property type="entry name" value="Thioredoxin-like_sf"/>
</dbReference>
<keyword evidence="3" id="KW-1185">Reference proteome</keyword>
<dbReference type="EMBL" id="ASRX01000020">
    <property type="protein sequence ID" value="EYF05869.1"/>
    <property type="molecule type" value="Genomic_DNA"/>
</dbReference>
<dbReference type="PROSITE" id="PS51257">
    <property type="entry name" value="PROKAR_LIPOPROTEIN"/>
    <property type="match status" value="1"/>
</dbReference>
<name>A0A017T9E8_9BACT</name>
<dbReference type="STRING" id="1192034.CAP_2871"/>
<organism evidence="2 3">
    <name type="scientific">Chondromyces apiculatus DSM 436</name>
    <dbReference type="NCBI Taxonomy" id="1192034"/>
    <lineage>
        <taxon>Bacteria</taxon>
        <taxon>Pseudomonadati</taxon>
        <taxon>Myxococcota</taxon>
        <taxon>Polyangia</taxon>
        <taxon>Polyangiales</taxon>
        <taxon>Polyangiaceae</taxon>
        <taxon>Chondromyces</taxon>
    </lineage>
</organism>
<comment type="caution">
    <text evidence="2">The sequence shown here is derived from an EMBL/GenBank/DDBJ whole genome shotgun (WGS) entry which is preliminary data.</text>
</comment>
<evidence type="ECO:0000313" key="3">
    <source>
        <dbReference type="Proteomes" id="UP000019678"/>
    </source>
</evidence>
<dbReference type="Proteomes" id="UP000019678">
    <property type="component" value="Unassembled WGS sequence"/>
</dbReference>
<reference evidence="2 3" key="1">
    <citation type="submission" date="2013-05" db="EMBL/GenBank/DDBJ databases">
        <title>Genome assembly of Chondromyces apiculatus DSM 436.</title>
        <authorList>
            <person name="Sharma G."/>
            <person name="Khatri I."/>
            <person name="Kaur C."/>
            <person name="Mayilraj S."/>
            <person name="Subramanian S."/>
        </authorList>
    </citation>
    <scope>NUCLEOTIDE SEQUENCE [LARGE SCALE GENOMIC DNA]</scope>
    <source>
        <strain evidence="2 3">DSM 436</strain>
    </source>
</reference>
<dbReference type="PROSITE" id="PS00194">
    <property type="entry name" value="THIOREDOXIN_1"/>
    <property type="match status" value="1"/>
</dbReference>
<proteinExistence type="predicted"/>
<keyword evidence="1" id="KW-0676">Redox-active center</keyword>
<accession>A0A017T9E8</accession>
<dbReference type="SUPFAM" id="SSF52833">
    <property type="entry name" value="Thioredoxin-like"/>
    <property type="match status" value="1"/>
</dbReference>
<dbReference type="eggNOG" id="COG0526">
    <property type="taxonomic scope" value="Bacteria"/>
</dbReference>
<dbReference type="InterPro" id="IPR017937">
    <property type="entry name" value="Thioredoxin_CS"/>
</dbReference>
<evidence type="ECO:0000313" key="2">
    <source>
        <dbReference type="EMBL" id="EYF05869.1"/>
    </source>
</evidence>
<evidence type="ECO:0000256" key="1">
    <source>
        <dbReference type="ARBA" id="ARBA00023284"/>
    </source>
</evidence>
<dbReference type="Gene3D" id="3.40.30.10">
    <property type="entry name" value="Glutaredoxin"/>
    <property type="match status" value="1"/>
</dbReference>
<gene>
    <name evidence="2" type="ORF">CAP_2871</name>
</gene>
<sequence length="227" mass="24287">MLRAGPVLVGLALLSGCGGEELAPPFPEGSGQDAVDVSSYPEGPYGINIGSKIANYKFVGYSNAAVVNDALQEIHLSDFYNPDGNAVYAEEGREAQYGAGVAKPKALLIVVSSVWCGPCNYEADEVLPVKYEKHKPVGGEYLLQLADGPTPGAPAGQEELYRWTRKYDVNYPSAIDPSYKLGALFSADAFPANMIIDTRDMSIVEVVAGSPNASFWKKFEKVIDGTL</sequence>